<evidence type="ECO:0000313" key="17">
    <source>
        <dbReference type="EMBL" id="ORY37602.1"/>
    </source>
</evidence>
<dbReference type="PANTHER" id="PTHR24351">
    <property type="entry name" value="RIBOSOMAL PROTEIN S6 KINASE"/>
    <property type="match status" value="1"/>
</dbReference>
<evidence type="ECO:0000256" key="6">
    <source>
        <dbReference type="ARBA" id="ARBA00022723"/>
    </source>
</evidence>
<evidence type="ECO:0000256" key="4">
    <source>
        <dbReference type="ARBA" id="ARBA00022553"/>
    </source>
</evidence>
<dbReference type="InterPro" id="IPR011009">
    <property type="entry name" value="Kinase-like_dom_sf"/>
</dbReference>
<dbReference type="Gene3D" id="1.10.510.10">
    <property type="entry name" value="Transferase(Phosphotransferase) domain 1"/>
    <property type="match status" value="1"/>
</dbReference>
<dbReference type="PROSITE" id="PS50011">
    <property type="entry name" value="PROTEIN_KINASE_DOM"/>
    <property type="match status" value="1"/>
</dbReference>
<comment type="similarity">
    <text evidence="1">Belongs to the protein kinase superfamily. AGC Ser/Thr protein kinase family. PKC subfamily.</text>
</comment>
<dbReference type="InterPro" id="IPR046349">
    <property type="entry name" value="C1-like_sf"/>
</dbReference>
<feature type="domain" description="Protein kinase" evidence="14">
    <location>
        <begin position="212"/>
        <end position="471"/>
    </location>
</feature>
<evidence type="ECO:0000256" key="2">
    <source>
        <dbReference type="ARBA" id="ARBA00012429"/>
    </source>
</evidence>
<dbReference type="SMART" id="SM00220">
    <property type="entry name" value="S_TKc"/>
    <property type="match status" value="1"/>
</dbReference>
<dbReference type="OrthoDB" id="63267at2759"/>
<dbReference type="SMART" id="SM00109">
    <property type="entry name" value="C1"/>
    <property type="match status" value="2"/>
</dbReference>
<dbReference type="EC" id="2.7.11.13" evidence="2"/>
<dbReference type="CDD" id="cd20823">
    <property type="entry name" value="C1_ScPKC1-like_rpt2"/>
    <property type="match status" value="1"/>
</dbReference>
<evidence type="ECO:0000259" key="14">
    <source>
        <dbReference type="PROSITE" id="PS50011"/>
    </source>
</evidence>
<keyword evidence="13" id="KW-0175">Coiled coil</keyword>
<dbReference type="InterPro" id="IPR000719">
    <property type="entry name" value="Prot_kinase_dom"/>
</dbReference>
<evidence type="ECO:0000256" key="5">
    <source>
        <dbReference type="ARBA" id="ARBA00022679"/>
    </source>
</evidence>
<reference evidence="17 18" key="1">
    <citation type="submission" date="2016-07" db="EMBL/GenBank/DDBJ databases">
        <title>Pervasive Adenine N6-methylation of Active Genes in Fungi.</title>
        <authorList>
            <consortium name="DOE Joint Genome Institute"/>
            <person name="Mondo S.J."/>
            <person name="Dannebaum R.O."/>
            <person name="Kuo R.C."/>
            <person name="Labutti K."/>
            <person name="Haridas S."/>
            <person name="Kuo A."/>
            <person name="Salamov A."/>
            <person name="Ahrendt S.R."/>
            <person name="Lipzen A."/>
            <person name="Sullivan W."/>
            <person name="Andreopoulos W.B."/>
            <person name="Clum A."/>
            <person name="Lindquist E."/>
            <person name="Daum C."/>
            <person name="Ramamoorthy G.K."/>
            <person name="Gryganskyi A."/>
            <person name="Culley D."/>
            <person name="Magnuson J.K."/>
            <person name="James T.Y."/>
            <person name="O'Malley M.A."/>
            <person name="Stajich J.E."/>
            <person name="Spatafora J.W."/>
            <person name="Visel A."/>
            <person name="Grigoriev I.V."/>
        </authorList>
    </citation>
    <scope>NUCLEOTIDE SEQUENCE [LARGE SCALE GENOMIC DNA]</scope>
    <source>
        <strain evidence="17 18">JEL800</strain>
    </source>
</reference>
<feature type="domain" description="AGC-kinase C-terminal" evidence="16">
    <location>
        <begin position="472"/>
        <end position="502"/>
    </location>
</feature>
<keyword evidence="9 17" id="KW-0418">Kinase</keyword>
<proteinExistence type="inferred from homology"/>
<dbReference type="PROSITE" id="PS50081">
    <property type="entry name" value="ZF_DAG_PE_2"/>
    <property type="match status" value="2"/>
</dbReference>
<keyword evidence="7 12" id="KW-0547">Nucleotide-binding</keyword>
<dbReference type="GO" id="GO:0005524">
    <property type="term" value="F:ATP binding"/>
    <property type="evidence" value="ECO:0007669"/>
    <property type="project" value="UniProtKB-UniRule"/>
</dbReference>
<feature type="coiled-coil region" evidence="13">
    <location>
        <begin position="118"/>
        <end position="155"/>
    </location>
</feature>
<keyword evidence="10" id="KW-0862">Zinc</keyword>
<comment type="caution">
    <text evidence="17">The sequence shown here is derived from an EMBL/GenBank/DDBJ whole genome shotgun (WGS) entry which is preliminary data.</text>
</comment>
<dbReference type="Gene3D" id="3.30.60.20">
    <property type="match status" value="2"/>
</dbReference>
<keyword evidence="6" id="KW-0479">Metal-binding</keyword>
<dbReference type="EMBL" id="MCGO01000049">
    <property type="protein sequence ID" value="ORY37602.1"/>
    <property type="molecule type" value="Genomic_DNA"/>
</dbReference>
<keyword evidence="11 12" id="KW-0067">ATP-binding</keyword>
<keyword evidence="8" id="KW-0863">Zinc-finger</keyword>
<feature type="domain" description="Phorbol-ester/DAG-type" evidence="15">
    <location>
        <begin position="1"/>
        <end position="37"/>
    </location>
</feature>
<sequence>MKCAVCAEFLTSAQGYQCQSCKYLCHKKCQPRVPIKCITLASGADDEPDEIAHLYHRIPHRWTDDTVGVSWCAHCGQLLPVTKRGCKKCGECGVSAHSNCSLLVPDACGMTAAMREQMRGAVEMVEKVKREREVVEREKREAALVEAARKREEEVSAAAAAASAAAALAAGKGVGSPLSLSVADVRVSAGSGKGATPPVKKGRGKNVGLDDFTFLAVLGKGNFGKVMLAEEKATGNYYAIKVLKKEFIIESDEVEATRSEKRVFMTANLERFPFMVNLHSCFQTESRLYFVMEYVSGGDLMWHIQQQHFSEARAKFYACEVLLALEYFHKNDIIYRDLKLDNILLTLDGHIKIADYGLCKEGMPFGSKTTTFCGTPEFMSPEILMEKPYTRSVDWWSYGVLIYELLLGQAPFKGENEDEIFNSILYKDPLFPANMDRDAMDLILKLLTKKPEERLGSTVEDADEIKRHPWFRDVVWQDMLERKLDPPFVPAIVSFFLMLLTA</sequence>
<dbReference type="InterPro" id="IPR017441">
    <property type="entry name" value="Protein_kinase_ATP_BS"/>
</dbReference>
<dbReference type="PROSITE" id="PS00108">
    <property type="entry name" value="PROTEIN_KINASE_ST"/>
    <property type="match status" value="1"/>
</dbReference>
<dbReference type="InterPro" id="IPR000961">
    <property type="entry name" value="AGC-kinase_C"/>
</dbReference>
<dbReference type="AlphaFoldDB" id="A0A1Y2BS58"/>
<gene>
    <name evidence="17" type="ORF">BCR33DRAFT_447610</name>
</gene>
<keyword evidence="4" id="KW-0597">Phosphoprotein</keyword>
<organism evidence="17 18">
    <name type="scientific">Rhizoclosmatium globosum</name>
    <dbReference type="NCBI Taxonomy" id="329046"/>
    <lineage>
        <taxon>Eukaryota</taxon>
        <taxon>Fungi</taxon>
        <taxon>Fungi incertae sedis</taxon>
        <taxon>Chytridiomycota</taxon>
        <taxon>Chytridiomycota incertae sedis</taxon>
        <taxon>Chytridiomycetes</taxon>
        <taxon>Chytridiales</taxon>
        <taxon>Chytriomycetaceae</taxon>
        <taxon>Rhizoclosmatium</taxon>
    </lineage>
</organism>
<evidence type="ECO:0000256" key="1">
    <source>
        <dbReference type="ARBA" id="ARBA00005490"/>
    </source>
</evidence>
<keyword evidence="5" id="KW-0808">Transferase</keyword>
<name>A0A1Y2BS58_9FUNG</name>
<dbReference type="InterPro" id="IPR008271">
    <property type="entry name" value="Ser/Thr_kinase_AS"/>
</dbReference>
<accession>A0A1Y2BS58</accession>
<evidence type="ECO:0000256" key="10">
    <source>
        <dbReference type="ARBA" id="ARBA00022833"/>
    </source>
</evidence>
<evidence type="ECO:0000256" key="8">
    <source>
        <dbReference type="ARBA" id="ARBA00022771"/>
    </source>
</evidence>
<dbReference type="FunFam" id="3.30.200.20:FF:000103">
    <property type="entry name" value="Protein kinase C"/>
    <property type="match status" value="1"/>
</dbReference>
<evidence type="ECO:0000256" key="13">
    <source>
        <dbReference type="SAM" id="Coils"/>
    </source>
</evidence>
<dbReference type="GO" id="GO:0004697">
    <property type="term" value="F:diacylglycerol-dependent serine/threonine kinase activity"/>
    <property type="evidence" value="ECO:0007669"/>
    <property type="project" value="UniProtKB-EC"/>
</dbReference>
<keyword evidence="3" id="KW-0723">Serine/threonine-protein kinase</keyword>
<evidence type="ECO:0000256" key="3">
    <source>
        <dbReference type="ARBA" id="ARBA00022527"/>
    </source>
</evidence>
<keyword evidence="18" id="KW-1185">Reference proteome</keyword>
<protein>
    <recommendedName>
        <fullName evidence="2">protein kinase C</fullName>
        <ecNumber evidence="2">2.7.11.13</ecNumber>
    </recommendedName>
</protein>
<feature type="binding site" evidence="12">
    <location>
        <position position="241"/>
    </location>
    <ligand>
        <name>ATP</name>
        <dbReference type="ChEBI" id="CHEBI:30616"/>
    </ligand>
</feature>
<evidence type="ECO:0000256" key="11">
    <source>
        <dbReference type="ARBA" id="ARBA00022840"/>
    </source>
</evidence>
<dbReference type="Pfam" id="PF00069">
    <property type="entry name" value="Pkinase"/>
    <property type="match status" value="1"/>
</dbReference>
<dbReference type="PROSITE" id="PS51285">
    <property type="entry name" value="AGC_KINASE_CTER"/>
    <property type="match status" value="1"/>
</dbReference>
<dbReference type="FunFam" id="1.10.510.10:FF:000210">
    <property type="entry name" value="Non-specific serine/threonine protein kinase"/>
    <property type="match status" value="1"/>
</dbReference>
<dbReference type="PROSITE" id="PS00107">
    <property type="entry name" value="PROTEIN_KINASE_ATP"/>
    <property type="match status" value="1"/>
</dbReference>
<feature type="domain" description="Phorbol-ester/DAG-type" evidence="15">
    <location>
        <begin position="59"/>
        <end position="108"/>
    </location>
</feature>
<evidence type="ECO:0000256" key="9">
    <source>
        <dbReference type="ARBA" id="ARBA00022777"/>
    </source>
</evidence>
<evidence type="ECO:0000259" key="16">
    <source>
        <dbReference type="PROSITE" id="PS51285"/>
    </source>
</evidence>
<dbReference type="Proteomes" id="UP000193642">
    <property type="component" value="Unassembled WGS sequence"/>
</dbReference>
<dbReference type="STRING" id="329046.A0A1Y2BS58"/>
<dbReference type="InterPro" id="IPR002219">
    <property type="entry name" value="PKC_DAG/PE"/>
</dbReference>
<dbReference type="PROSITE" id="PS00479">
    <property type="entry name" value="ZF_DAG_PE_1"/>
    <property type="match status" value="1"/>
</dbReference>
<dbReference type="GO" id="GO:0008270">
    <property type="term" value="F:zinc ion binding"/>
    <property type="evidence" value="ECO:0007669"/>
    <property type="project" value="UniProtKB-KW"/>
</dbReference>
<evidence type="ECO:0000256" key="12">
    <source>
        <dbReference type="PROSITE-ProRule" id="PRU10141"/>
    </source>
</evidence>
<evidence type="ECO:0000256" key="7">
    <source>
        <dbReference type="ARBA" id="ARBA00022741"/>
    </source>
</evidence>
<dbReference type="SUPFAM" id="SSF57889">
    <property type="entry name" value="Cysteine-rich domain"/>
    <property type="match status" value="2"/>
</dbReference>
<evidence type="ECO:0000259" key="15">
    <source>
        <dbReference type="PROSITE" id="PS50081"/>
    </source>
</evidence>
<dbReference type="SUPFAM" id="SSF56112">
    <property type="entry name" value="Protein kinase-like (PK-like)"/>
    <property type="match status" value="1"/>
</dbReference>
<dbReference type="Gene3D" id="3.30.200.20">
    <property type="entry name" value="Phosphorylase Kinase, domain 1"/>
    <property type="match status" value="1"/>
</dbReference>
<evidence type="ECO:0000313" key="18">
    <source>
        <dbReference type="Proteomes" id="UP000193642"/>
    </source>
</evidence>
<dbReference type="Pfam" id="PF00130">
    <property type="entry name" value="C1_1"/>
    <property type="match status" value="2"/>
</dbReference>